<keyword evidence="6" id="KW-1003">Cell membrane</keyword>
<dbReference type="AlphaFoldDB" id="A0A514BVG1"/>
<evidence type="ECO:0000256" key="4">
    <source>
        <dbReference type="ARBA" id="ARBA00022989"/>
    </source>
</evidence>
<keyword evidence="4 6" id="KW-1133">Transmembrane helix</keyword>
<evidence type="ECO:0000256" key="6">
    <source>
        <dbReference type="RuleBase" id="RU363076"/>
    </source>
</evidence>
<proteinExistence type="inferred from homology"/>
<keyword evidence="3 6" id="KW-0812">Transmembrane</keyword>
<protein>
    <recommendedName>
        <fullName evidence="6">SURF1-like protein</fullName>
    </recommendedName>
</protein>
<feature type="transmembrane region" description="Helical" evidence="6">
    <location>
        <begin position="212"/>
        <end position="233"/>
    </location>
</feature>
<organism evidence="7 8">
    <name type="scientific">Marilutibacter alkalisoli</name>
    <dbReference type="NCBI Taxonomy" id="2591633"/>
    <lineage>
        <taxon>Bacteria</taxon>
        <taxon>Pseudomonadati</taxon>
        <taxon>Pseudomonadota</taxon>
        <taxon>Gammaproteobacteria</taxon>
        <taxon>Lysobacterales</taxon>
        <taxon>Lysobacteraceae</taxon>
        <taxon>Marilutibacter</taxon>
    </lineage>
</organism>
<sequence>MSIPTHHNISPLSVAFAVALAIAFAGFTALGVWQVKRLAWKLDLIERVESRVHAPPVAAPGPAEWAHVDAASHEYLHVVLEGRFLPGLDAKVQAVTELGAGFWLLAPFETADGGIVLINRGFVPPDRVGETAPPADTRMTGLLRISEPGGAFLRDNDPANDRWYSRDVQAIATARGLREVAPYFVDAGRNPDADVGAPVGGLTVVRFRNHHLVYALTWFALALMSAAAFVYLLRDARRGRR</sequence>
<dbReference type="Pfam" id="PF02104">
    <property type="entry name" value="SURF1"/>
    <property type="match status" value="1"/>
</dbReference>
<comment type="subcellular location">
    <subcellularLocation>
        <location evidence="6">Cell membrane</location>
        <topology evidence="6">Multi-pass membrane protein</topology>
    </subcellularLocation>
    <subcellularLocation>
        <location evidence="1">Membrane</location>
    </subcellularLocation>
</comment>
<name>A0A514BVG1_9GAMM</name>
<dbReference type="PROSITE" id="PS50895">
    <property type="entry name" value="SURF1"/>
    <property type="match status" value="1"/>
</dbReference>
<dbReference type="KEGG" id="lyj:FKV23_15815"/>
<dbReference type="CDD" id="cd06662">
    <property type="entry name" value="SURF1"/>
    <property type="match status" value="1"/>
</dbReference>
<dbReference type="GO" id="GO:0005886">
    <property type="term" value="C:plasma membrane"/>
    <property type="evidence" value="ECO:0007669"/>
    <property type="project" value="UniProtKB-SubCell"/>
</dbReference>
<evidence type="ECO:0000256" key="2">
    <source>
        <dbReference type="ARBA" id="ARBA00007165"/>
    </source>
</evidence>
<reference evidence="7 8" key="1">
    <citation type="submission" date="2019-06" db="EMBL/GenBank/DDBJ databases">
        <title>Lysobacter alkalisoli sp. nov. isolated from saline-alkali soil.</title>
        <authorList>
            <person name="Sun J.-Q."/>
            <person name="Xu L."/>
        </authorList>
    </citation>
    <scope>NUCLEOTIDE SEQUENCE [LARGE SCALE GENOMIC DNA]</scope>
    <source>
        <strain evidence="7 8">SJ-36</strain>
    </source>
</reference>
<dbReference type="EMBL" id="CP041242">
    <property type="protein sequence ID" value="QDH71393.1"/>
    <property type="molecule type" value="Genomic_DNA"/>
</dbReference>
<dbReference type="PANTHER" id="PTHR23427">
    <property type="entry name" value="SURFEIT LOCUS PROTEIN"/>
    <property type="match status" value="1"/>
</dbReference>
<comment type="similarity">
    <text evidence="2 6">Belongs to the SURF1 family.</text>
</comment>
<dbReference type="Proteomes" id="UP000317199">
    <property type="component" value="Chromosome"/>
</dbReference>
<keyword evidence="5 6" id="KW-0472">Membrane</keyword>
<dbReference type="RefSeq" id="WP_141624725.1">
    <property type="nucleotide sequence ID" value="NZ_CP041242.1"/>
</dbReference>
<dbReference type="OrthoDB" id="6079986at2"/>
<evidence type="ECO:0000313" key="8">
    <source>
        <dbReference type="Proteomes" id="UP000317199"/>
    </source>
</evidence>
<dbReference type="PANTHER" id="PTHR23427:SF2">
    <property type="entry name" value="SURFEIT LOCUS PROTEIN 1"/>
    <property type="match status" value="1"/>
</dbReference>
<keyword evidence="8" id="KW-1185">Reference proteome</keyword>
<evidence type="ECO:0000256" key="5">
    <source>
        <dbReference type="ARBA" id="ARBA00023136"/>
    </source>
</evidence>
<accession>A0A514BVG1</accession>
<feature type="transmembrane region" description="Helical" evidence="6">
    <location>
        <begin position="12"/>
        <end position="33"/>
    </location>
</feature>
<evidence type="ECO:0000313" key="7">
    <source>
        <dbReference type="EMBL" id="QDH71393.1"/>
    </source>
</evidence>
<evidence type="ECO:0000256" key="1">
    <source>
        <dbReference type="ARBA" id="ARBA00004370"/>
    </source>
</evidence>
<dbReference type="InterPro" id="IPR002994">
    <property type="entry name" value="Surf1/Shy1"/>
</dbReference>
<dbReference type="InterPro" id="IPR045214">
    <property type="entry name" value="Surf1/Surf4"/>
</dbReference>
<gene>
    <name evidence="7" type="ORF">FKV23_15815</name>
</gene>
<evidence type="ECO:0000256" key="3">
    <source>
        <dbReference type="ARBA" id="ARBA00022692"/>
    </source>
</evidence>